<dbReference type="RefSeq" id="WP_259201098.1">
    <property type="nucleotide sequence ID" value="NZ_JANUXY010000015.1"/>
</dbReference>
<dbReference type="Proteomes" id="UP001205609">
    <property type="component" value="Unassembled WGS sequence"/>
</dbReference>
<keyword evidence="4" id="KW-1185">Reference proteome</keyword>
<evidence type="ECO:0000313" key="4">
    <source>
        <dbReference type="Proteomes" id="UP001205609"/>
    </source>
</evidence>
<feature type="region of interest" description="Disordered" evidence="1">
    <location>
        <begin position="31"/>
        <end position="55"/>
    </location>
</feature>
<evidence type="ECO:0000313" key="3">
    <source>
        <dbReference type="EMBL" id="MCS4487318.1"/>
    </source>
</evidence>
<dbReference type="Pfam" id="PF22746">
    <property type="entry name" value="SHOCT-like_DUF2089-C"/>
    <property type="match status" value="1"/>
</dbReference>
<accession>A0ABT2F560</accession>
<name>A0ABT2F560_9STAP</name>
<sequence>MNAAKIKVLELLADGKITVDEATLLLEAIGQETETSNPKTTKTVDEEEQNDTAQETQTAIEDFVREAFQNVTDTVRKGVERADEQWKKTKAHEGDVTNNPFQQLEKSLREISEHLNKR</sequence>
<protein>
    <recommendedName>
        <fullName evidence="2">YvlB/LiaX N-terminal domain-containing protein</fullName>
    </recommendedName>
</protein>
<feature type="compositionally biased region" description="Basic and acidic residues" evidence="1">
    <location>
        <begin position="106"/>
        <end position="118"/>
    </location>
</feature>
<evidence type="ECO:0000256" key="1">
    <source>
        <dbReference type="SAM" id="MobiDB-lite"/>
    </source>
</evidence>
<reference evidence="3 4" key="1">
    <citation type="journal article" date="2023" name="Int. J. Syst. Evol. Microbiol.">
        <title>Streptococcus sciuri sp. nov., Staphylococcus marylandisciuri sp. nov. and Staphylococcus americanisciuri sp. nov., isolated from faeces of eastern grey squirrel (Sciurus carolinensis).</title>
        <authorList>
            <person name="Volokhov D.V."/>
            <person name="Zagorodnyaya T.A."/>
            <person name="Furtak V.A."/>
            <person name="Nattanmai G."/>
            <person name="Randall L."/>
            <person name="Jose S."/>
            <person name="Gao Y."/>
            <person name="Eisenberg T."/>
            <person name="Delmonte P."/>
            <person name="Blom J."/>
            <person name="Mitchell K.K."/>
        </authorList>
    </citation>
    <scope>NUCLEOTIDE SEQUENCE [LARGE SCALE GENOMIC DNA]</scope>
    <source>
        <strain evidence="3 4">GRT3</strain>
    </source>
</reference>
<feature type="compositionally biased region" description="Polar residues" evidence="1">
    <location>
        <begin position="32"/>
        <end position="41"/>
    </location>
</feature>
<dbReference type="EMBL" id="JANUXY010000015">
    <property type="protein sequence ID" value="MCS4487318.1"/>
    <property type="molecule type" value="Genomic_DNA"/>
</dbReference>
<proteinExistence type="predicted"/>
<comment type="caution">
    <text evidence="3">The sequence shown here is derived from an EMBL/GenBank/DDBJ whole genome shotgun (WGS) entry which is preliminary data.</text>
</comment>
<feature type="compositionally biased region" description="Polar residues" evidence="1">
    <location>
        <begin position="96"/>
        <end position="105"/>
    </location>
</feature>
<feature type="compositionally biased region" description="Basic and acidic residues" evidence="1">
    <location>
        <begin position="85"/>
        <end position="95"/>
    </location>
</feature>
<organism evidence="3 4">
    <name type="scientific">Staphylococcus americanisciuri</name>
    <dbReference type="NCBI Taxonomy" id="2973940"/>
    <lineage>
        <taxon>Bacteria</taxon>
        <taxon>Bacillati</taxon>
        <taxon>Bacillota</taxon>
        <taxon>Bacilli</taxon>
        <taxon>Bacillales</taxon>
        <taxon>Staphylococcaceae</taxon>
        <taxon>Staphylococcus</taxon>
    </lineage>
</organism>
<feature type="region of interest" description="Disordered" evidence="1">
    <location>
        <begin position="85"/>
        <end position="118"/>
    </location>
</feature>
<feature type="domain" description="YvlB/LiaX N-terminal" evidence="2">
    <location>
        <begin position="6"/>
        <end position="32"/>
    </location>
</feature>
<evidence type="ECO:0000259" key="2">
    <source>
        <dbReference type="Pfam" id="PF22746"/>
    </source>
</evidence>
<gene>
    <name evidence="3" type="ORF">NXS11_10645</name>
</gene>
<dbReference type="InterPro" id="IPR053959">
    <property type="entry name" value="YvlB/LiaX_N"/>
</dbReference>